<evidence type="ECO:0000256" key="4">
    <source>
        <dbReference type="ARBA" id="ARBA00022827"/>
    </source>
</evidence>
<dbReference type="GO" id="GO:0050660">
    <property type="term" value="F:flavin adenine dinucleotide binding"/>
    <property type="evidence" value="ECO:0007669"/>
    <property type="project" value="InterPro"/>
</dbReference>
<dbReference type="RefSeq" id="WP_052495111.1">
    <property type="nucleotide sequence ID" value="NZ_CP010537.1"/>
</dbReference>
<evidence type="ECO:0000313" key="9">
    <source>
        <dbReference type="Proteomes" id="UP000031843"/>
    </source>
</evidence>
<dbReference type="SUPFAM" id="SSF56645">
    <property type="entry name" value="Acyl-CoA dehydrogenase NM domain-like"/>
    <property type="match status" value="1"/>
</dbReference>
<dbReference type="GO" id="GO:0016937">
    <property type="term" value="F:short-chain fatty acyl-CoA dehydrogenase activity"/>
    <property type="evidence" value="ECO:0007669"/>
    <property type="project" value="UniProtKB-EC"/>
</dbReference>
<dbReference type="AlphaFoldDB" id="A0A0C4YTB4"/>
<feature type="domain" description="Acyl-CoA dehydrogenase/oxidase N-terminal" evidence="7">
    <location>
        <begin position="6"/>
        <end position="124"/>
    </location>
</feature>
<evidence type="ECO:0000256" key="5">
    <source>
        <dbReference type="ARBA" id="ARBA00023002"/>
    </source>
</evidence>
<sequence length="369" mass="39182">MEFAFNEEQQQFVDSIRRFLMTEVTPELTREQWSSASGRSDALWQRLAAQGLTALLVPQACGGLGLSETEWAPLAQECGYFALAEPLLDTALVAAGMLSDCHAATQDAGIRERCESWLRRIAHGGARVAVAHPGQALVADAHVADAILCEHGGALHLVLPAQATLTAHASLDPSRRLFALGWAPDAGSLVLSATAAKPVWEAALNRGALGVAAQMLGLTQRMLDIAIDYSIQRKQFGKAIGANQALKHLLADVAIQHEFAKPVVYRAACTLAQGHGTAGLHVSHALLAATRTALLAARNTMQVHGAMGYTWELDLQIFMKRAWALADSWGDRALHKARVDAHILGAAVPIGAGATFATFATTANLASTL</sequence>
<dbReference type="STRING" id="68895.RR42_s2329"/>
<dbReference type="Pfam" id="PF00441">
    <property type="entry name" value="Acyl-CoA_dh_1"/>
    <property type="match status" value="1"/>
</dbReference>
<evidence type="ECO:0000256" key="1">
    <source>
        <dbReference type="ARBA" id="ARBA00001974"/>
    </source>
</evidence>
<accession>A0A0C4YTB4</accession>
<dbReference type="PANTHER" id="PTHR43884:SF20">
    <property type="entry name" value="ACYL-COA DEHYDROGENASE FADE28"/>
    <property type="match status" value="1"/>
</dbReference>
<feature type="domain" description="Acyl-CoA dehydrogenase/oxidase C-terminal" evidence="6">
    <location>
        <begin position="201"/>
        <end position="325"/>
    </location>
</feature>
<gene>
    <name evidence="8" type="ORF">RR42_s2329</name>
</gene>
<dbReference type="InterPro" id="IPR036250">
    <property type="entry name" value="AcylCo_DH-like_C"/>
</dbReference>
<dbReference type="Gene3D" id="1.20.140.10">
    <property type="entry name" value="Butyryl-CoA Dehydrogenase, subunit A, domain 3"/>
    <property type="match status" value="1"/>
</dbReference>
<evidence type="ECO:0000259" key="7">
    <source>
        <dbReference type="Pfam" id="PF02771"/>
    </source>
</evidence>
<name>A0A0C4YTB4_9BURK</name>
<evidence type="ECO:0000259" key="6">
    <source>
        <dbReference type="Pfam" id="PF00441"/>
    </source>
</evidence>
<proteinExistence type="inferred from homology"/>
<dbReference type="SUPFAM" id="SSF47203">
    <property type="entry name" value="Acyl-CoA dehydrogenase C-terminal domain-like"/>
    <property type="match status" value="1"/>
</dbReference>
<dbReference type="Gene3D" id="1.10.540.10">
    <property type="entry name" value="Acyl-CoA dehydrogenase/oxidase, N-terminal domain"/>
    <property type="match status" value="1"/>
</dbReference>
<organism evidence="8 9">
    <name type="scientific">Cupriavidus basilensis</name>
    <dbReference type="NCBI Taxonomy" id="68895"/>
    <lineage>
        <taxon>Bacteria</taxon>
        <taxon>Pseudomonadati</taxon>
        <taxon>Pseudomonadota</taxon>
        <taxon>Betaproteobacteria</taxon>
        <taxon>Burkholderiales</taxon>
        <taxon>Burkholderiaceae</taxon>
        <taxon>Cupriavidus</taxon>
    </lineage>
</organism>
<dbReference type="PANTHER" id="PTHR43884">
    <property type="entry name" value="ACYL-COA DEHYDROGENASE"/>
    <property type="match status" value="1"/>
</dbReference>
<reference evidence="8 9" key="1">
    <citation type="journal article" date="2015" name="Genome Announc.">
        <title>Complete Genome Sequence of Cupriavidus basilensis 4G11, Isolated from the Oak Ridge Field Research Center Site.</title>
        <authorList>
            <person name="Ray J."/>
            <person name="Waters R.J."/>
            <person name="Skerker J.M."/>
            <person name="Kuehl J.V."/>
            <person name="Price M.N."/>
            <person name="Huang J."/>
            <person name="Chakraborty R."/>
            <person name="Arkin A.P."/>
            <person name="Deutschbauer A."/>
        </authorList>
    </citation>
    <scope>NUCLEOTIDE SEQUENCE [LARGE SCALE GENOMIC DNA]</scope>
    <source>
        <strain evidence="8">4G11</strain>
    </source>
</reference>
<dbReference type="Proteomes" id="UP000031843">
    <property type="component" value="Chromosome secondary"/>
</dbReference>
<dbReference type="InterPro" id="IPR013786">
    <property type="entry name" value="AcylCoA_DH/ox_N"/>
</dbReference>
<dbReference type="KEGG" id="cbw:RR42_s2329"/>
<dbReference type="InterPro" id="IPR009075">
    <property type="entry name" value="AcylCo_DH/oxidase_C"/>
</dbReference>
<dbReference type="Pfam" id="PF02771">
    <property type="entry name" value="Acyl-CoA_dh_N"/>
    <property type="match status" value="1"/>
</dbReference>
<keyword evidence="5 8" id="KW-0560">Oxidoreductase</keyword>
<evidence type="ECO:0000313" key="8">
    <source>
        <dbReference type="EMBL" id="AJG23911.1"/>
    </source>
</evidence>
<dbReference type="InterPro" id="IPR009100">
    <property type="entry name" value="AcylCoA_DH/oxidase_NM_dom_sf"/>
</dbReference>
<dbReference type="EC" id="1.3.8.1" evidence="8"/>
<dbReference type="OrthoDB" id="9769473at2"/>
<keyword evidence="9" id="KW-1185">Reference proteome</keyword>
<dbReference type="InterPro" id="IPR037069">
    <property type="entry name" value="AcylCoA_DH/ox_N_sf"/>
</dbReference>
<protein>
    <submittedName>
        <fullName evidence="8">Butyryl-CoA dehydrogenase</fullName>
        <ecNumber evidence="8">1.3.8.1</ecNumber>
    </submittedName>
</protein>
<keyword evidence="4" id="KW-0274">FAD</keyword>
<comment type="similarity">
    <text evidence="2">Belongs to the acyl-CoA dehydrogenase family.</text>
</comment>
<dbReference type="EMBL" id="CP010537">
    <property type="protein sequence ID" value="AJG23911.1"/>
    <property type="molecule type" value="Genomic_DNA"/>
</dbReference>
<evidence type="ECO:0000256" key="2">
    <source>
        <dbReference type="ARBA" id="ARBA00009347"/>
    </source>
</evidence>
<evidence type="ECO:0000256" key="3">
    <source>
        <dbReference type="ARBA" id="ARBA00022630"/>
    </source>
</evidence>
<comment type="cofactor">
    <cofactor evidence="1">
        <name>FAD</name>
        <dbReference type="ChEBI" id="CHEBI:57692"/>
    </cofactor>
</comment>
<keyword evidence="3" id="KW-0285">Flavoprotein</keyword>